<evidence type="ECO:0000313" key="1">
    <source>
        <dbReference type="EMBL" id="QHS60825.1"/>
    </source>
</evidence>
<accession>A0A6B9ZI55</accession>
<dbReference type="Proteomes" id="UP000476411">
    <property type="component" value="Chromosome"/>
</dbReference>
<gene>
    <name evidence="1" type="ORF">GWR21_14835</name>
</gene>
<sequence length="220" mass="22740">MAKGKKNRYQKAATKQATLAKLSSRLDTKGDIKHSAMETGKDLLIGVLGGGLVAALIGKPAFLVGLGVTGIGHFAGNTLASTFGLGMMAGGNIVGGSISGVDGLDGAKERVQAFKDSMLQRTYLDKFVKKDAVNGTVGALQYFDYSQMSGASDNPELYGMGALDEIEQSLADVGLARLQGAEDIGVIGSLSEGELQGTTMGNTELEGASIGFTDVSDYNF</sequence>
<proteinExistence type="predicted"/>
<name>A0A6B9ZI55_9BACT</name>
<dbReference type="KEGG" id="chih:GWR21_14835"/>
<organism evidence="1 2">
    <name type="scientific">Chitinophaga agri</name>
    <dbReference type="NCBI Taxonomy" id="2703787"/>
    <lineage>
        <taxon>Bacteria</taxon>
        <taxon>Pseudomonadati</taxon>
        <taxon>Bacteroidota</taxon>
        <taxon>Chitinophagia</taxon>
        <taxon>Chitinophagales</taxon>
        <taxon>Chitinophagaceae</taxon>
        <taxon>Chitinophaga</taxon>
    </lineage>
</organism>
<protein>
    <submittedName>
        <fullName evidence="1">Uncharacterized protein</fullName>
    </submittedName>
</protein>
<keyword evidence="2" id="KW-1185">Reference proteome</keyword>
<dbReference type="EMBL" id="CP048113">
    <property type="protein sequence ID" value="QHS60825.1"/>
    <property type="molecule type" value="Genomic_DNA"/>
</dbReference>
<dbReference type="RefSeq" id="WP_162332510.1">
    <property type="nucleotide sequence ID" value="NZ_CP048113.1"/>
</dbReference>
<reference evidence="1 2" key="1">
    <citation type="submission" date="2020-01" db="EMBL/GenBank/DDBJ databases">
        <title>Complete genome sequence of Chitinophaga sp. H33E-04 isolated from quinoa roots.</title>
        <authorList>
            <person name="Weon H.-Y."/>
            <person name="Lee S.A."/>
        </authorList>
    </citation>
    <scope>NUCLEOTIDE SEQUENCE [LARGE SCALE GENOMIC DNA]</scope>
    <source>
        <strain evidence="1 2">H33E-04</strain>
    </source>
</reference>
<evidence type="ECO:0000313" key="2">
    <source>
        <dbReference type="Proteomes" id="UP000476411"/>
    </source>
</evidence>
<dbReference type="AlphaFoldDB" id="A0A6B9ZI55"/>